<reference evidence="1 2" key="1">
    <citation type="journal article" date="2018" name="Mol. Ecol.">
        <title>The obligate alkalophilic soda-lake fungus Sodiomyces alkalinus has shifted to a protein diet.</title>
        <authorList>
            <person name="Grum-Grzhimaylo A.A."/>
            <person name="Falkoski D.L."/>
            <person name="van den Heuvel J."/>
            <person name="Valero-Jimenez C.A."/>
            <person name="Min B."/>
            <person name="Choi I.G."/>
            <person name="Lipzen A."/>
            <person name="Daum C.G."/>
            <person name="Aanen D.K."/>
            <person name="Tsang A."/>
            <person name="Henrissat B."/>
            <person name="Bilanenko E.N."/>
            <person name="de Vries R.P."/>
            <person name="van Kan J.A.L."/>
            <person name="Grigoriev I.V."/>
            <person name="Debets A.J.M."/>
        </authorList>
    </citation>
    <scope>NUCLEOTIDE SEQUENCE [LARGE SCALE GENOMIC DNA]</scope>
    <source>
        <strain evidence="1 2">F11</strain>
    </source>
</reference>
<evidence type="ECO:0000313" key="2">
    <source>
        <dbReference type="Proteomes" id="UP000272025"/>
    </source>
</evidence>
<dbReference type="Proteomes" id="UP000272025">
    <property type="component" value="Unassembled WGS sequence"/>
</dbReference>
<organism evidence="1 2">
    <name type="scientific">Sodiomyces alkalinus (strain CBS 110278 / VKM F-3762 / F11)</name>
    <name type="common">Alkaliphilic filamentous fungus</name>
    <dbReference type="NCBI Taxonomy" id="1314773"/>
    <lineage>
        <taxon>Eukaryota</taxon>
        <taxon>Fungi</taxon>
        <taxon>Dikarya</taxon>
        <taxon>Ascomycota</taxon>
        <taxon>Pezizomycotina</taxon>
        <taxon>Sordariomycetes</taxon>
        <taxon>Hypocreomycetidae</taxon>
        <taxon>Glomerellales</taxon>
        <taxon>Plectosphaerellaceae</taxon>
        <taxon>Sodiomyces</taxon>
    </lineage>
</organism>
<dbReference type="GeneID" id="39575074"/>
<dbReference type="EMBL" id="ML119052">
    <property type="protein sequence ID" value="ROT41346.1"/>
    <property type="molecule type" value="Genomic_DNA"/>
</dbReference>
<protein>
    <submittedName>
        <fullName evidence="1">Uncharacterized protein</fullName>
    </submittedName>
</protein>
<dbReference type="AlphaFoldDB" id="A0A3N2Q3Q6"/>
<accession>A0A3N2Q3Q6</accession>
<dbReference type="RefSeq" id="XP_028469152.1">
    <property type="nucleotide sequence ID" value="XM_028606596.1"/>
</dbReference>
<sequence>MSGGSPQRLHHTYLRTYNVLAYSPTPYKLKARLSPTTRHLTPSGPAWLLLSTNAPSIAKKQDLASSAVSGVFRPVIDVFSFPVFVPRILE</sequence>
<gene>
    <name evidence="1" type="ORF">SODALDRAFT_117363</name>
</gene>
<evidence type="ECO:0000313" key="1">
    <source>
        <dbReference type="EMBL" id="ROT41346.1"/>
    </source>
</evidence>
<keyword evidence="2" id="KW-1185">Reference proteome</keyword>
<proteinExistence type="predicted"/>
<name>A0A3N2Q3Q6_SODAK</name>